<keyword evidence="1" id="KW-0472">Membrane</keyword>
<dbReference type="STRING" id="1188319.OYT1_00308"/>
<feature type="transmembrane region" description="Helical" evidence="1">
    <location>
        <begin position="18"/>
        <end position="36"/>
    </location>
</feature>
<feature type="transmembrane region" description="Helical" evidence="1">
    <location>
        <begin position="43"/>
        <end position="62"/>
    </location>
</feature>
<dbReference type="AlphaFoldDB" id="A0A2Z6G973"/>
<reference evidence="2 3" key="1">
    <citation type="submission" date="2018-06" db="EMBL/GenBank/DDBJ databases">
        <title>OYT1 Genome Sequencing.</title>
        <authorList>
            <person name="Kato S."/>
            <person name="Itoh T."/>
            <person name="Ohkuma M."/>
        </authorList>
    </citation>
    <scope>NUCLEOTIDE SEQUENCE [LARGE SCALE GENOMIC DNA]</scope>
    <source>
        <strain evidence="2 3">OYT1</strain>
    </source>
</reference>
<protein>
    <submittedName>
        <fullName evidence="2">Uncharacterized protein</fullName>
    </submittedName>
</protein>
<evidence type="ECO:0000256" key="1">
    <source>
        <dbReference type="SAM" id="Phobius"/>
    </source>
</evidence>
<name>A0A2Z6G973_9PROT</name>
<keyword evidence="1" id="KW-1133">Transmembrane helix</keyword>
<keyword evidence="3" id="KW-1185">Reference proteome</keyword>
<keyword evidence="1" id="KW-0812">Transmembrane</keyword>
<feature type="transmembrane region" description="Helical" evidence="1">
    <location>
        <begin position="68"/>
        <end position="84"/>
    </location>
</feature>
<evidence type="ECO:0000313" key="2">
    <source>
        <dbReference type="EMBL" id="BBE50017.1"/>
    </source>
</evidence>
<dbReference type="EMBL" id="AP018738">
    <property type="protein sequence ID" value="BBE50017.1"/>
    <property type="molecule type" value="Genomic_DNA"/>
</dbReference>
<organism evidence="2 3">
    <name type="scientific">Ferriphaselus amnicola</name>
    <dbReference type="NCBI Taxonomy" id="1188319"/>
    <lineage>
        <taxon>Bacteria</taxon>
        <taxon>Pseudomonadati</taxon>
        <taxon>Pseudomonadota</taxon>
        <taxon>Betaproteobacteria</taxon>
        <taxon>Nitrosomonadales</taxon>
        <taxon>Gallionellaceae</taxon>
        <taxon>Ferriphaselus</taxon>
    </lineage>
</organism>
<gene>
    <name evidence="2" type="ORF">OYT1_ch0444</name>
</gene>
<evidence type="ECO:0000313" key="3">
    <source>
        <dbReference type="Proteomes" id="UP000033070"/>
    </source>
</evidence>
<accession>A0A2Z6G973</accession>
<proteinExistence type="predicted"/>
<sequence length="90" mass="10241">MNKQKIVYLLNYLSDLKAFLFVFVMWVLGLGITAKLDIPAPVLAFKIVFIICFTAFLLRLFIQNGWGGRVMLLIFITFVILDLSKKAGLL</sequence>
<dbReference type="KEGG" id="fam:OYT1_ch0444"/>
<dbReference type="Proteomes" id="UP000033070">
    <property type="component" value="Chromosome"/>
</dbReference>
<dbReference type="RefSeq" id="WP_145983657.1">
    <property type="nucleotide sequence ID" value="NZ_AP018738.1"/>
</dbReference>